<comment type="caution">
    <text evidence="2">The sequence shown here is derived from an EMBL/GenBank/DDBJ whole genome shotgun (WGS) entry which is preliminary data.</text>
</comment>
<proteinExistence type="predicted"/>
<evidence type="ECO:0000313" key="2">
    <source>
        <dbReference type="EMBL" id="SCY94366.1"/>
    </source>
</evidence>
<sequence>MNNVVIRHHCKPLTIAQQYRALKAGGPYERLRIIHHDRTLLWEGWLQPSLFSRRYKVVVRYSLGTPPICVVTEPDLFTLAGTRAIPHLYPADKHIPGARLCLFLPLSQADDGLSEWRAQLKISDTLIPWASLWLFYFEQWLHTGHWEGGGKHPRTCEVKNER</sequence>
<protein>
    <recommendedName>
        <fullName evidence="1">Type II CBASS E2 protein domain-containing protein</fullName>
    </recommendedName>
</protein>
<dbReference type="EMBL" id="FMUT01000008">
    <property type="protein sequence ID" value="SCY94366.1"/>
    <property type="molecule type" value="Genomic_DNA"/>
</dbReference>
<reference evidence="2 3" key="1">
    <citation type="submission" date="2016-10" db="EMBL/GenBank/DDBJ databases">
        <authorList>
            <person name="Varghese N."/>
            <person name="Submissions S."/>
        </authorList>
    </citation>
    <scope>NUCLEOTIDE SEQUENCE [LARGE SCALE GENOMIC DNA]</scope>
    <source>
        <strain evidence="2 3">CGMCC 1.6853</strain>
    </source>
</reference>
<evidence type="ECO:0000313" key="3">
    <source>
        <dbReference type="Proteomes" id="UP000183031"/>
    </source>
</evidence>
<organism evidence="2 3">
    <name type="scientific">Serratia nematodiphila</name>
    <dbReference type="NCBI Taxonomy" id="458197"/>
    <lineage>
        <taxon>Bacteria</taxon>
        <taxon>Pseudomonadati</taxon>
        <taxon>Pseudomonadota</taxon>
        <taxon>Gammaproteobacteria</taxon>
        <taxon>Enterobacterales</taxon>
        <taxon>Yersiniaceae</taxon>
        <taxon>Serratia</taxon>
    </lineage>
</organism>
<feature type="domain" description="Type II CBASS E2 protein" evidence="1">
    <location>
        <begin position="28"/>
        <end position="153"/>
    </location>
</feature>
<dbReference type="Pfam" id="PF26395">
    <property type="entry name" value="E2-CBASS"/>
    <property type="match status" value="1"/>
</dbReference>
<dbReference type="InterPro" id="IPR058588">
    <property type="entry name" value="E2-CBASS"/>
</dbReference>
<evidence type="ECO:0000259" key="1">
    <source>
        <dbReference type="Pfam" id="PF26395"/>
    </source>
</evidence>
<gene>
    <name evidence="2" type="ORF">SAMN02927935_03083</name>
</gene>
<dbReference type="Proteomes" id="UP000183031">
    <property type="component" value="Unassembled WGS sequence"/>
</dbReference>
<name>A0A1G5K1A9_9GAMM</name>
<accession>A0A1G5K1A9</accession>
<keyword evidence="3" id="KW-1185">Reference proteome</keyword>